<reference evidence="1 2" key="1">
    <citation type="journal article" date="2013" name="Nature">
        <title>Insights into bilaterian evolution from three spiralian genomes.</title>
        <authorList>
            <person name="Simakov O."/>
            <person name="Marletaz F."/>
            <person name="Cho S.J."/>
            <person name="Edsinger-Gonzales E."/>
            <person name="Havlak P."/>
            <person name="Hellsten U."/>
            <person name="Kuo D.H."/>
            <person name="Larsson T."/>
            <person name="Lv J."/>
            <person name="Arendt D."/>
            <person name="Savage R."/>
            <person name="Osoegawa K."/>
            <person name="de Jong P."/>
            <person name="Grimwood J."/>
            <person name="Chapman J.A."/>
            <person name="Shapiro H."/>
            <person name="Aerts A."/>
            <person name="Otillar R.P."/>
            <person name="Terry A.Y."/>
            <person name="Boore J.L."/>
            <person name="Grigoriev I.V."/>
            <person name="Lindberg D.R."/>
            <person name="Seaver E.C."/>
            <person name="Weisblat D.A."/>
            <person name="Putnam N.H."/>
            <person name="Rokhsar D.S."/>
        </authorList>
    </citation>
    <scope>NUCLEOTIDE SEQUENCE [LARGE SCALE GENOMIC DNA]</scope>
</reference>
<dbReference type="KEGG" id="lgi:LOTGIDRAFT_173343"/>
<proteinExistence type="predicted"/>
<dbReference type="AlphaFoldDB" id="V4A8G2"/>
<sequence>MDKECLYTALKYFIFEARKQNGSEYPANSVDEKGRRYLLYKEDVSKTNHGGLKDSKVPPKEVRAYENNQPSRCYVRLFEKCCSLCEAIRAYKRSSDDSRLLTGAKVARKSTNTMTTEEDIVSTMQNATTSTSVTLDVTRENSATYNFYFH</sequence>
<evidence type="ECO:0000313" key="1">
    <source>
        <dbReference type="EMBL" id="ESP00259.1"/>
    </source>
</evidence>
<protein>
    <submittedName>
        <fullName evidence="1">Uncharacterized protein</fullName>
    </submittedName>
</protein>
<dbReference type="CTD" id="20242340"/>
<accession>V4A8G2</accession>
<keyword evidence="2" id="KW-1185">Reference proteome</keyword>
<dbReference type="Proteomes" id="UP000030746">
    <property type="component" value="Unassembled WGS sequence"/>
</dbReference>
<dbReference type="GeneID" id="20242340"/>
<dbReference type="RefSeq" id="XP_009049068.1">
    <property type="nucleotide sequence ID" value="XM_009050820.1"/>
</dbReference>
<dbReference type="EMBL" id="KB200802">
    <property type="protein sequence ID" value="ESP00259.1"/>
    <property type="molecule type" value="Genomic_DNA"/>
</dbReference>
<name>V4A8G2_LOTGI</name>
<evidence type="ECO:0000313" key="2">
    <source>
        <dbReference type="Proteomes" id="UP000030746"/>
    </source>
</evidence>
<dbReference type="OrthoDB" id="6141201at2759"/>
<organism evidence="1 2">
    <name type="scientific">Lottia gigantea</name>
    <name type="common">Giant owl limpet</name>
    <dbReference type="NCBI Taxonomy" id="225164"/>
    <lineage>
        <taxon>Eukaryota</taxon>
        <taxon>Metazoa</taxon>
        <taxon>Spiralia</taxon>
        <taxon>Lophotrochozoa</taxon>
        <taxon>Mollusca</taxon>
        <taxon>Gastropoda</taxon>
        <taxon>Patellogastropoda</taxon>
        <taxon>Lottioidea</taxon>
        <taxon>Lottiidae</taxon>
        <taxon>Lottia</taxon>
    </lineage>
</organism>
<gene>
    <name evidence="1" type="ORF">LOTGIDRAFT_173343</name>
</gene>
<dbReference type="HOGENOM" id="CLU_1742612_0_0_1"/>